<name>A0A448X2N2_9PLAT</name>
<keyword evidence="3" id="KW-1185">Reference proteome</keyword>
<evidence type="ECO:0000313" key="3">
    <source>
        <dbReference type="Proteomes" id="UP000784294"/>
    </source>
</evidence>
<comment type="caution">
    <text evidence="2">The sequence shown here is derived from an EMBL/GenBank/DDBJ whole genome shotgun (WGS) entry which is preliminary data.</text>
</comment>
<feature type="compositionally biased region" description="Polar residues" evidence="1">
    <location>
        <begin position="144"/>
        <end position="163"/>
    </location>
</feature>
<dbReference type="AlphaFoldDB" id="A0A448X2N2"/>
<dbReference type="EMBL" id="CAAALY010078944">
    <property type="protein sequence ID" value="VEL26236.1"/>
    <property type="molecule type" value="Genomic_DNA"/>
</dbReference>
<dbReference type="SUPFAM" id="SSF53474">
    <property type="entry name" value="alpha/beta-Hydrolases"/>
    <property type="match status" value="1"/>
</dbReference>
<accession>A0A448X2N2</accession>
<organism evidence="2 3">
    <name type="scientific">Protopolystoma xenopodis</name>
    <dbReference type="NCBI Taxonomy" id="117903"/>
    <lineage>
        <taxon>Eukaryota</taxon>
        <taxon>Metazoa</taxon>
        <taxon>Spiralia</taxon>
        <taxon>Lophotrochozoa</taxon>
        <taxon>Platyhelminthes</taxon>
        <taxon>Monogenea</taxon>
        <taxon>Polyopisthocotylea</taxon>
        <taxon>Polystomatidea</taxon>
        <taxon>Polystomatidae</taxon>
        <taxon>Protopolystoma</taxon>
    </lineage>
</organism>
<protein>
    <recommendedName>
        <fullName evidence="4">Carboxylesterase type B domain-containing protein</fullName>
    </recommendedName>
</protein>
<feature type="region of interest" description="Disordered" evidence="1">
    <location>
        <begin position="134"/>
        <end position="166"/>
    </location>
</feature>
<dbReference type="InterPro" id="IPR029058">
    <property type="entry name" value="AB_hydrolase_fold"/>
</dbReference>
<proteinExistence type="predicted"/>
<dbReference type="Proteomes" id="UP000784294">
    <property type="component" value="Unassembled WGS sequence"/>
</dbReference>
<evidence type="ECO:0000313" key="2">
    <source>
        <dbReference type="EMBL" id="VEL26236.1"/>
    </source>
</evidence>
<dbReference type="OrthoDB" id="408631at2759"/>
<evidence type="ECO:0000256" key="1">
    <source>
        <dbReference type="SAM" id="MobiDB-lite"/>
    </source>
</evidence>
<reference evidence="2" key="1">
    <citation type="submission" date="2018-11" db="EMBL/GenBank/DDBJ databases">
        <authorList>
            <consortium name="Pathogen Informatics"/>
        </authorList>
    </citation>
    <scope>NUCLEOTIDE SEQUENCE</scope>
</reference>
<sequence>AVSARETGDGAASLKAVKSFPQPPSLPTAPSVTFSAVRPKSFFHSLAPSTPYSSLSNYMSPNNSTDSEDHTLPTANRTQMYVFAYASPSDSWTRLLGVYSGAELVYFFGLPRLAEYKTPEELILEWPRDLGLEPPSSAVEAPPQMSSTNSSRQAPESRSSPSGHRSIYSEMDIKMTDLMLSLIVNFARSGNATPQVIYNVTWDTYRPDNRTYLWLNLTQDVPKLSNLSVGFLESALPSAVGQVADVHDIGTNPGLLGDLSASQLLDGQRTGHLFTCTSCSALGLHTST</sequence>
<dbReference type="Gene3D" id="3.40.50.1820">
    <property type="entry name" value="alpha/beta hydrolase"/>
    <property type="match status" value="1"/>
</dbReference>
<feature type="non-terminal residue" evidence="2">
    <location>
        <position position="1"/>
    </location>
</feature>
<evidence type="ECO:0008006" key="4">
    <source>
        <dbReference type="Google" id="ProtNLM"/>
    </source>
</evidence>
<gene>
    <name evidence="2" type="ORF">PXEA_LOCUS19676</name>
</gene>